<dbReference type="AlphaFoldDB" id="A0A0A0D583"/>
<dbReference type="Proteomes" id="UP000029995">
    <property type="component" value="Unassembled WGS sequence"/>
</dbReference>
<dbReference type="EMBL" id="JANX01000355">
    <property type="protein sequence ID" value="KGM32222.1"/>
    <property type="molecule type" value="Genomic_DNA"/>
</dbReference>
<evidence type="ECO:0000313" key="2">
    <source>
        <dbReference type="EMBL" id="KGM32222.1"/>
    </source>
</evidence>
<feature type="signal peptide" evidence="1">
    <location>
        <begin position="1"/>
        <end position="20"/>
    </location>
</feature>
<keyword evidence="1" id="KW-0732">Signal</keyword>
<evidence type="ECO:0000256" key="1">
    <source>
        <dbReference type="SAM" id="SignalP"/>
    </source>
</evidence>
<organism evidence="2 3">
    <name type="scientific">Inquilinus limosus MP06</name>
    <dbReference type="NCBI Taxonomy" id="1398085"/>
    <lineage>
        <taxon>Bacteria</taxon>
        <taxon>Pseudomonadati</taxon>
        <taxon>Pseudomonadota</taxon>
        <taxon>Alphaproteobacteria</taxon>
        <taxon>Rhodospirillales</taxon>
        <taxon>Rhodospirillaceae</taxon>
        <taxon>Inquilinus</taxon>
    </lineage>
</organism>
<gene>
    <name evidence="2" type="ORF">P409_22695</name>
</gene>
<comment type="caution">
    <text evidence="2">The sequence shown here is derived from an EMBL/GenBank/DDBJ whole genome shotgun (WGS) entry which is preliminary data.</text>
</comment>
<name>A0A0A0D583_9PROT</name>
<accession>A0A0A0D583</accession>
<feature type="chain" id="PRO_5001960778" evidence="1">
    <location>
        <begin position="21"/>
        <end position="140"/>
    </location>
</feature>
<sequence length="140" mass="14587">MRRIALLVVLLLGFTAPALAADPPVPSGTYRGQVTSGGVLAPAVLTFLPDRHGGCYHVVDASAGPYDGTLSDGEALGGGLYRFTWSDKFGIGTVTFAFQDGAAAFSGKWYFADQFAGVWLAKRAEGDDLSCKPAPVASLD</sequence>
<reference evidence="2 3" key="1">
    <citation type="submission" date="2014-01" db="EMBL/GenBank/DDBJ databases">
        <title>Genome sequence determination for a cystic fibrosis isolate, Inquilinus limosus.</title>
        <authorList>
            <person name="Pino M."/>
            <person name="Di Conza J."/>
            <person name="Gutkind G."/>
        </authorList>
    </citation>
    <scope>NUCLEOTIDE SEQUENCE [LARGE SCALE GENOMIC DNA]</scope>
    <source>
        <strain evidence="2 3">MP06</strain>
    </source>
</reference>
<evidence type="ECO:0000313" key="3">
    <source>
        <dbReference type="Proteomes" id="UP000029995"/>
    </source>
</evidence>
<protein>
    <submittedName>
        <fullName evidence="2">Uncharacterized protein</fullName>
    </submittedName>
</protein>
<dbReference type="OrthoDB" id="573382at2"/>
<proteinExistence type="predicted"/>
<dbReference type="RefSeq" id="WP_034844051.1">
    <property type="nucleotide sequence ID" value="NZ_JANX01000355.1"/>
</dbReference>